<dbReference type="Gene3D" id="3.40.50.2300">
    <property type="match status" value="1"/>
</dbReference>
<dbReference type="SMART" id="SM00448">
    <property type="entry name" value="REC"/>
    <property type="match status" value="1"/>
</dbReference>
<dbReference type="SMART" id="SM00421">
    <property type="entry name" value="HTH_LUXR"/>
    <property type="match status" value="1"/>
</dbReference>
<accession>A0ABW5XD39</accession>
<dbReference type="PROSITE" id="PS00622">
    <property type="entry name" value="HTH_LUXR_1"/>
    <property type="match status" value="1"/>
</dbReference>
<dbReference type="InterPro" id="IPR011006">
    <property type="entry name" value="CheY-like_superfamily"/>
</dbReference>
<dbReference type="Proteomes" id="UP001597391">
    <property type="component" value="Unassembled WGS sequence"/>
</dbReference>
<dbReference type="Gene3D" id="1.10.10.10">
    <property type="entry name" value="Winged helix-like DNA-binding domain superfamily/Winged helix DNA-binding domain"/>
    <property type="match status" value="1"/>
</dbReference>
<keyword evidence="1 5" id="KW-0597">Phosphoprotein</keyword>
<dbReference type="RefSeq" id="WP_377464533.1">
    <property type="nucleotide sequence ID" value="NZ_JBHUOP010000001.1"/>
</dbReference>
<sequence length="252" mass="26532">MNHEPATTPPAQPANLFGSASSQSTEFSDTSSALTRTIRVAIIDDDDFVRNVLSSFITKGGCEVVGQAKDGDQAVDLVRSTAPDVVIMDVRMERMDGITATAFVKELPNPPGVIALTSFDSEATILDAVSVGVDGFLAKDSDPGEFVRAVRRVAAGEGWLSPRATRVVMESTRRGGRANSAAVQSRVSLLTSRELEAVRWLVTEGCSNADIAASMFISETSVKTHLGNAATKLGAKNRTHLAALAVQAGLAN</sequence>
<evidence type="ECO:0000256" key="5">
    <source>
        <dbReference type="PROSITE-ProRule" id="PRU00169"/>
    </source>
</evidence>
<keyword evidence="3" id="KW-0238">DNA-binding</keyword>
<name>A0ABW5XD39_9MICO</name>
<evidence type="ECO:0000313" key="9">
    <source>
        <dbReference type="EMBL" id="MFD2839111.1"/>
    </source>
</evidence>
<organism evidence="9 10">
    <name type="scientific">Populibacterium corticicola</name>
    <dbReference type="NCBI Taxonomy" id="1812826"/>
    <lineage>
        <taxon>Bacteria</taxon>
        <taxon>Bacillati</taxon>
        <taxon>Actinomycetota</taxon>
        <taxon>Actinomycetes</taxon>
        <taxon>Micrococcales</taxon>
        <taxon>Jonesiaceae</taxon>
        <taxon>Populibacterium</taxon>
    </lineage>
</organism>
<evidence type="ECO:0000256" key="3">
    <source>
        <dbReference type="ARBA" id="ARBA00023125"/>
    </source>
</evidence>
<evidence type="ECO:0000256" key="6">
    <source>
        <dbReference type="SAM" id="MobiDB-lite"/>
    </source>
</evidence>
<dbReference type="CDD" id="cd17535">
    <property type="entry name" value="REC_NarL-like"/>
    <property type="match status" value="1"/>
</dbReference>
<dbReference type="Pfam" id="PF00072">
    <property type="entry name" value="Response_reg"/>
    <property type="match status" value="1"/>
</dbReference>
<keyword evidence="4" id="KW-0804">Transcription</keyword>
<evidence type="ECO:0000259" key="8">
    <source>
        <dbReference type="PROSITE" id="PS50110"/>
    </source>
</evidence>
<dbReference type="SUPFAM" id="SSF46894">
    <property type="entry name" value="C-terminal effector domain of the bipartite response regulators"/>
    <property type="match status" value="1"/>
</dbReference>
<evidence type="ECO:0000256" key="1">
    <source>
        <dbReference type="ARBA" id="ARBA00022553"/>
    </source>
</evidence>
<dbReference type="PANTHER" id="PTHR43214">
    <property type="entry name" value="TWO-COMPONENT RESPONSE REGULATOR"/>
    <property type="match status" value="1"/>
</dbReference>
<dbReference type="InterPro" id="IPR039420">
    <property type="entry name" value="WalR-like"/>
</dbReference>
<gene>
    <name evidence="9" type="ORF">ACFSYH_00790</name>
</gene>
<dbReference type="PROSITE" id="PS50110">
    <property type="entry name" value="RESPONSE_REGULATORY"/>
    <property type="match status" value="1"/>
</dbReference>
<feature type="compositionally biased region" description="Low complexity" evidence="6">
    <location>
        <begin position="19"/>
        <end position="28"/>
    </location>
</feature>
<dbReference type="InterPro" id="IPR001789">
    <property type="entry name" value="Sig_transdc_resp-reg_receiver"/>
</dbReference>
<dbReference type="PANTHER" id="PTHR43214:SF24">
    <property type="entry name" value="TRANSCRIPTIONAL REGULATORY PROTEIN NARL-RELATED"/>
    <property type="match status" value="1"/>
</dbReference>
<dbReference type="InterPro" id="IPR016032">
    <property type="entry name" value="Sig_transdc_resp-reg_C-effctor"/>
</dbReference>
<feature type="region of interest" description="Disordered" evidence="6">
    <location>
        <begin position="1"/>
        <end position="28"/>
    </location>
</feature>
<evidence type="ECO:0000256" key="4">
    <source>
        <dbReference type="ARBA" id="ARBA00023163"/>
    </source>
</evidence>
<dbReference type="PROSITE" id="PS50043">
    <property type="entry name" value="HTH_LUXR_2"/>
    <property type="match status" value="1"/>
</dbReference>
<evidence type="ECO:0000259" key="7">
    <source>
        <dbReference type="PROSITE" id="PS50043"/>
    </source>
</evidence>
<keyword evidence="10" id="KW-1185">Reference proteome</keyword>
<dbReference type="Pfam" id="PF00196">
    <property type="entry name" value="GerE"/>
    <property type="match status" value="1"/>
</dbReference>
<feature type="domain" description="HTH luxR-type" evidence="7">
    <location>
        <begin position="183"/>
        <end position="249"/>
    </location>
</feature>
<dbReference type="SUPFAM" id="SSF52172">
    <property type="entry name" value="CheY-like"/>
    <property type="match status" value="1"/>
</dbReference>
<dbReference type="InterPro" id="IPR000792">
    <property type="entry name" value="Tscrpt_reg_LuxR_C"/>
</dbReference>
<feature type="modified residue" description="4-aspartylphosphate" evidence="5">
    <location>
        <position position="89"/>
    </location>
</feature>
<protein>
    <submittedName>
        <fullName evidence="9">Response regulator</fullName>
    </submittedName>
</protein>
<feature type="domain" description="Response regulatory" evidence="8">
    <location>
        <begin position="39"/>
        <end position="154"/>
    </location>
</feature>
<dbReference type="InterPro" id="IPR036388">
    <property type="entry name" value="WH-like_DNA-bd_sf"/>
</dbReference>
<comment type="caution">
    <text evidence="9">The sequence shown here is derived from an EMBL/GenBank/DDBJ whole genome shotgun (WGS) entry which is preliminary data.</text>
</comment>
<dbReference type="InterPro" id="IPR058245">
    <property type="entry name" value="NreC/VraR/RcsB-like_REC"/>
</dbReference>
<evidence type="ECO:0000313" key="10">
    <source>
        <dbReference type="Proteomes" id="UP001597391"/>
    </source>
</evidence>
<reference evidence="10" key="1">
    <citation type="journal article" date="2019" name="Int. J. Syst. Evol. Microbiol.">
        <title>The Global Catalogue of Microorganisms (GCM) 10K type strain sequencing project: providing services to taxonomists for standard genome sequencing and annotation.</title>
        <authorList>
            <consortium name="The Broad Institute Genomics Platform"/>
            <consortium name="The Broad Institute Genome Sequencing Center for Infectious Disease"/>
            <person name="Wu L."/>
            <person name="Ma J."/>
        </authorList>
    </citation>
    <scope>NUCLEOTIDE SEQUENCE [LARGE SCALE GENOMIC DNA]</scope>
    <source>
        <strain evidence="10">KCTC 33576</strain>
    </source>
</reference>
<dbReference type="CDD" id="cd06170">
    <property type="entry name" value="LuxR_C_like"/>
    <property type="match status" value="1"/>
</dbReference>
<proteinExistence type="predicted"/>
<evidence type="ECO:0000256" key="2">
    <source>
        <dbReference type="ARBA" id="ARBA00023015"/>
    </source>
</evidence>
<keyword evidence="2" id="KW-0805">Transcription regulation</keyword>
<dbReference type="EMBL" id="JBHUOP010000001">
    <property type="protein sequence ID" value="MFD2839111.1"/>
    <property type="molecule type" value="Genomic_DNA"/>
</dbReference>